<evidence type="ECO:0000313" key="3">
    <source>
        <dbReference type="Proteomes" id="UP000799778"/>
    </source>
</evidence>
<accession>A0A6A5XNX4</accession>
<gene>
    <name evidence="2" type="ORF">BU24DRAFT_410544</name>
</gene>
<dbReference type="AlphaFoldDB" id="A0A6A5XNX4"/>
<dbReference type="OrthoDB" id="10573985at2759"/>
<proteinExistence type="predicted"/>
<reference evidence="2" key="1">
    <citation type="journal article" date="2020" name="Stud. Mycol.">
        <title>101 Dothideomycetes genomes: a test case for predicting lifestyles and emergence of pathogens.</title>
        <authorList>
            <person name="Haridas S."/>
            <person name="Albert R."/>
            <person name="Binder M."/>
            <person name="Bloem J."/>
            <person name="Labutti K."/>
            <person name="Salamov A."/>
            <person name="Andreopoulos B."/>
            <person name="Baker S."/>
            <person name="Barry K."/>
            <person name="Bills G."/>
            <person name="Bluhm B."/>
            <person name="Cannon C."/>
            <person name="Castanera R."/>
            <person name="Culley D."/>
            <person name="Daum C."/>
            <person name="Ezra D."/>
            <person name="Gonzalez J."/>
            <person name="Henrissat B."/>
            <person name="Kuo A."/>
            <person name="Liang C."/>
            <person name="Lipzen A."/>
            <person name="Lutzoni F."/>
            <person name="Magnuson J."/>
            <person name="Mondo S."/>
            <person name="Nolan M."/>
            <person name="Ohm R."/>
            <person name="Pangilinan J."/>
            <person name="Park H.-J."/>
            <person name="Ramirez L."/>
            <person name="Alfaro M."/>
            <person name="Sun H."/>
            <person name="Tritt A."/>
            <person name="Yoshinaga Y."/>
            <person name="Zwiers L.-H."/>
            <person name="Turgeon B."/>
            <person name="Goodwin S."/>
            <person name="Spatafora J."/>
            <person name="Crous P."/>
            <person name="Grigoriev I."/>
        </authorList>
    </citation>
    <scope>NUCLEOTIDE SEQUENCE</scope>
    <source>
        <strain evidence="2">CBS 175.79</strain>
    </source>
</reference>
<feature type="signal peptide" evidence="1">
    <location>
        <begin position="1"/>
        <end position="16"/>
    </location>
</feature>
<evidence type="ECO:0000256" key="1">
    <source>
        <dbReference type="SAM" id="SignalP"/>
    </source>
</evidence>
<evidence type="ECO:0000313" key="2">
    <source>
        <dbReference type="EMBL" id="KAF2014842.1"/>
    </source>
</evidence>
<dbReference type="RefSeq" id="XP_033383181.1">
    <property type="nucleotide sequence ID" value="XM_033525995.1"/>
</dbReference>
<name>A0A6A5XNX4_9PLEO</name>
<keyword evidence="1" id="KW-0732">Signal</keyword>
<dbReference type="GeneID" id="54283392"/>
<dbReference type="EMBL" id="ML978070">
    <property type="protein sequence ID" value="KAF2014842.1"/>
    <property type="molecule type" value="Genomic_DNA"/>
</dbReference>
<dbReference type="Proteomes" id="UP000799778">
    <property type="component" value="Unassembled WGS sequence"/>
</dbReference>
<organism evidence="2 3">
    <name type="scientific">Aaosphaeria arxii CBS 175.79</name>
    <dbReference type="NCBI Taxonomy" id="1450172"/>
    <lineage>
        <taxon>Eukaryota</taxon>
        <taxon>Fungi</taxon>
        <taxon>Dikarya</taxon>
        <taxon>Ascomycota</taxon>
        <taxon>Pezizomycotina</taxon>
        <taxon>Dothideomycetes</taxon>
        <taxon>Pleosporomycetidae</taxon>
        <taxon>Pleosporales</taxon>
        <taxon>Pleosporales incertae sedis</taxon>
        <taxon>Aaosphaeria</taxon>
    </lineage>
</organism>
<feature type="chain" id="PRO_5025642523" evidence="1">
    <location>
        <begin position="17"/>
        <end position="197"/>
    </location>
</feature>
<protein>
    <submittedName>
        <fullName evidence="2">Uncharacterized protein</fullName>
    </submittedName>
</protein>
<keyword evidence="3" id="KW-1185">Reference proteome</keyword>
<sequence>MFPLLALLLLLPLGHTQKTTSTPTKVSVLEHIFPPYRGPASYFASVVAIEDQITTLAMTCLQPTSWPTPDPLSRDPCDTSSLGIRSQTITQGNGTWGVEHGTTLGEEYWTRCQRMSGSLGPSATENPFDASSLYCSARYSASGFPPLTEEGVARVRFGLSTQLVTVTAGFDVLGEPLETASSRTGRIQVERSKETPH</sequence>